<keyword evidence="6" id="KW-1185">Reference proteome</keyword>
<accession>A0YDD0</accession>
<gene>
    <name evidence="5" type="ORF">GP2143_03893</name>
</gene>
<keyword evidence="2" id="KW-0186">Copper</keyword>
<dbReference type="SUPFAM" id="SSF52833">
    <property type="entry name" value="Thioredoxin-like"/>
    <property type="match status" value="1"/>
</dbReference>
<keyword evidence="3" id="KW-1015">Disulfide bond</keyword>
<protein>
    <submittedName>
        <fullName evidence="5">Putative SCO1/SenC family protein (Copper-binding protein)</fullName>
    </submittedName>
</protein>
<evidence type="ECO:0000313" key="6">
    <source>
        <dbReference type="Proteomes" id="UP000004931"/>
    </source>
</evidence>
<dbReference type="Pfam" id="PF02630">
    <property type="entry name" value="SCO1-SenC"/>
    <property type="match status" value="1"/>
</dbReference>
<keyword evidence="4" id="KW-0472">Membrane</keyword>
<feature type="disulfide bond" description="Redox-active" evidence="3">
    <location>
        <begin position="80"/>
        <end position="84"/>
    </location>
</feature>
<dbReference type="GO" id="GO:0046872">
    <property type="term" value="F:metal ion binding"/>
    <property type="evidence" value="ECO:0007669"/>
    <property type="project" value="UniProtKB-KW"/>
</dbReference>
<evidence type="ECO:0000256" key="3">
    <source>
        <dbReference type="PIRSR" id="PIRSR603782-2"/>
    </source>
</evidence>
<reference evidence="5 6" key="1">
    <citation type="journal article" date="2010" name="J. Bacteriol.">
        <title>Genome sequence of the oligotrophic marine Gammaproteobacterium HTCC2143, isolated from the Oregon Coast.</title>
        <authorList>
            <person name="Oh H.M."/>
            <person name="Kang I."/>
            <person name="Ferriera S."/>
            <person name="Giovannoni S.J."/>
            <person name="Cho J.C."/>
        </authorList>
    </citation>
    <scope>NUCLEOTIDE SEQUENCE [LARGE SCALE GENOMIC DNA]</scope>
    <source>
        <strain evidence="5 6">HTCC2143</strain>
    </source>
</reference>
<dbReference type="PANTHER" id="PTHR12151">
    <property type="entry name" value="ELECTRON TRANSPORT PROTIN SCO1/SENC FAMILY MEMBER"/>
    <property type="match status" value="1"/>
</dbReference>
<keyword evidence="4" id="KW-0812">Transmembrane</keyword>
<dbReference type="CDD" id="cd02968">
    <property type="entry name" value="SCO"/>
    <property type="match status" value="1"/>
</dbReference>
<feature type="binding site" evidence="2">
    <location>
        <position position="80"/>
    </location>
    <ligand>
        <name>Cu cation</name>
        <dbReference type="ChEBI" id="CHEBI:23378"/>
    </ligand>
</feature>
<keyword evidence="2" id="KW-0479">Metal-binding</keyword>
<dbReference type="Proteomes" id="UP000004931">
    <property type="component" value="Unassembled WGS sequence"/>
</dbReference>
<feature type="transmembrane region" description="Helical" evidence="4">
    <location>
        <begin position="7"/>
        <end position="30"/>
    </location>
</feature>
<evidence type="ECO:0000313" key="5">
    <source>
        <dbReference type="EMBL" id="EAW31233.1"/>
    </source>
</evidence>
<dbReference type="AlphaFoldDB" id="A0YDD0"/>
<sequence>MGHRNRTLFLLLTAVFFVSVIAVFTVALYLNNSPPLIKGVIIPKSQTISNFSLLTHKNEPFTNESLLGDWHILAYGYTDCPDICPTTLAALVDVERNIIDSGQYTNVNILFYTVDPQRDTVEKLATYIPFFSRSFIGLTVAENTSEHLSFEKSLGLQALLTPLPDDAIGYKRYSVSHGVMLYIMNASGELQAILKPDINAQGTQSFSSDDIYRDYLALRKYFAVNS</sequence>
<name>A0YDD0_9GAMM</name>
<feature type="binding site" evidence="2">
    <location>
        <position position="84"/>
    </location>
    <ligand>
        <name>Cu cation</name>
        <dbReference type="ChEBI" id="CHEBI:23378"/>
    </ligand>
</feature>
<comment type="caution">
    <text evidence="5">The sequence shown here is derived from an EMBL/GenBank/DDBJ whole genome shotgun (WGS) entry which is preliminary data.</text>
</comment>
<dbReference type="InterPro" id="IPR036249">
    <property type="entry name" value="Thioredoxin-like_sf"/>
</dbReference>
<evidence type="ECO:0000256" key="2">
    <source>
        <dbReference type="PIRSR" id="PIRSR603782-1"/>
    </source>
</evidence>
<feature type="binding site" evidence="2">
    <location>
        <position position="177"/>
    </location>
    <ligand>
        <name>Cu cation</name>
        <dbReference type="ChEBI" id="CHEBI:23378"/>
    </ligand>
</feature>
<dbReference type="STRING" id="247633.GP2143_03893"/>
<evidence type="ECO:0000256" key="4">
    <source>
        <dbReference type="SAM" id="Phobius"/>
    </source>
</evidence>
<dbReference type="PANTHER" id="PTHR12151:SF25">
    <property type="entry name" value="LINALOOL DEHYDRATASE_ISOMERASE DOMAIN-CONTAINING PROTEIN"/>
    <property type="match status" value="1"/>
</dbReference>
<dbReference type="Gene3D" id="3.40.30.10">
    <property type="entry name" value="Glutaredoxin"/>
    <property type="match status" value="1"/>
</dbReference>
<proteinExistence type="inferred from homology"/>
<dbReference type="OrthoDB" id="9790194at2"/>
<dbReference type="InterPro" id="IPR003782">
    <property type="entry name" value="SCO1/SenC"/>
</dbReference>
<dbReference type="eggNOG" id="COG1999">
    <property type="taxonomic scope" value="Bacteria"/>
</dbReference>
<keyword evidence="4" id="KW-1133">Transmembrane helix</keyword>
<comment type="similarity">
    <text evidence="1">Belongs to the SCO1/2 family.</text>
</comment>
<dbReference type="EMBL" id="AAVT01000004">
    <property type="protein sequence ID" value="EAW31233.1"/>
    <property type="molecule type" value="Genomic_DNA"/>
</dbReference>
<evidence type="ECO:0000256" key="1">
    <source>
        <dbReference type="ARBA" id="ARBA00010996"/>
    </source>
</evidence>
<organism evidence="5 6">
    <name type="scientific">marine gamma proteobacterium HTCC2143</name>
    <dbReference type="NCBI Taxonomy" id="247633"/>
    <lineage>
        <taxon>Bacteria</taxon>
        <taxon>Pseudomonadati</taxon>
        <taxon>Pseudomonadota</taxon>
        <taxon>Gammaproteobacteria</taxon>
        <taxon>Cellvibrionales</taxon>
        <taxon>Spongiibacteraceae</taxon>
        <taxon>BD1-7 clade</taxon>
    </lineage>
</organism>